<dbReference type="GO" id="GO:0007165">
    <property type="term" value="P:signal transduction"/>
    <property type="evidence" value="ECO:0007669"/>
    <property type="project" value="UniProtKB-KW"/>
</dbReference>
<evidence type="ECO:0000256" key="2">
    <source>
        <dbReference type="ARBA" id="ARBA00022692"/>
    </source>
</evidence>
<evidence type="ECO:0000256" key="5">
    <source>
        <dbReference type="ARBA" id="ARBA00023224"/>
    </source>
</evidence>
<dbReference type="Gene3D" id="1.10.287.950">
    <property type="entry name" value="Methyl-accepting chemotaxis protein"/>
    <property type="match status" value="1"/>
</dbReference>
<dbReference type="PRINTS" id="PR00260">
    <property type="entry name" value="CHEMTRNSDUCR"/>
</dbReference>
<evidence type="ECO:0000256" key="3">
    <source>
        <dbReference type="ARBA" id="ARBA00022989"/>
    </source>
</evidence>
<dbReference type="RefSeq" id="WP_016797400.1">
    <property type="nucleotide sequence ID" value="NZ_CP090847.1"/>
</dbReference>
<dbReference type="Gene3D" id="3.30.450.290">
    <property type="match status" value="1"/>
</dbReference>
<evidence type="ECO:0000256" key="4">
    <source>
        <dbReference type="ARBA" id="ARBA00023136"/>
    </source>
</evidence>
<organism evidence="11">
    <name type="scientific">Vibrio cyclitrophicus</name>
    <dbReference type="NCBI Taxonomy" id="47951"/>
    <lineage>
        <taxon>Bacteria</taxon>
        <taxon>Pseudomonadati</taxon>
        <taxon>Pseudomonadota</taxon>
        <taxon>Gammaproteobacteria</taxon>
        <taxon>Vibrionales</taxon>
        <taxon>Vibrionaceae</taxon>
        <taxon>Vibrio</taxon>
    </lineage>
</organism>
<evidence type="ECO:0000256" key="8">
    <source>
        <dbReference type="SAM" id="Phobius"/>
    </source>
</evidence>
<keyword evidence="4 8" id="KW-0472">Membrane</keyword>
<evidence type="ECO:0000259" key="9">
    <source>
        <dbReference type="PROSITE" id="PS50111"/>
    </source>
</evidence>
<evidence type="ECO:0000256" key="6">
    <source>
        <dbReference type="ARBA" id="ARBA00029447"/>
    </source>
</evidence>
<reference evidence="11" key="1">
    <citation type="submission" date="2016-07" db="EMBL/GenBank/DDBJ databases">
        <authorList>
            <person name="Kauffman K."/>
            <person name="Arevalo P."/>
            <person name="Polz M.F."/>
        </authorList>
    </citation>
    <scope>NUCLEOTIDE SEQUENCE</scope>
    <source>
        <strain evidence="11">10N.222.46.E12</strain>
    </source>
</reference>
<dbReference type="CDD" id="cd06225">
    <property type="entry name" value="HAMP"/>
    <property type="match status" value="1"/>
</dbReference>
<dbReference type="GO" id="GO:0016020">
    <property type="term" value="C:membrane"/>
    <property type="evidence" value="ECO:0007669"/>
    <property type="project" value="UniProtKB-SubCell"/>
</dbReference>
<feature type="domain" description="HAMP" evidence="10">
    <location>
        <begin position="203"/>
        <end position="256"/>
    </location>
</feature>
<dbReference type="SMART" id="SM00283">
    <property type="entry name" value="MA"/>
    <property type="match status" value="1"/>
</dbReference>
<evidence type="ECO:0000313" key="11">
    <source>
        <dbReference type="EMBL" id="PMP25667.1"/>
    </source>
</evidence>
<dbReference type="PROSITE" id="PS50111">
    <property type="entry name" value="CHEMOTAXIS_TRANSDUC_2"/>
    <property type="match status" value="1"/>
</dbReference>
<name>A0A7Z1MG84_9VIBR</name>
<sequence length="544" mass="59192">MRSTITFKILVALAVVFTFLLAISTYFQYSQQKELVNSVLSEQLHDKASNYFDSLNMMMLTGTMAQKETLRQKALAQDGIENVRVLRADAVSKLYGPGNENQIPVDDIDKRALAGETVIEPFSSGWGKGLVIALPMKSSENYRDTNCITCHMAPEGEVLGAIRLEYNLSHVNSLINTQTMTAIGIMAVISFAGFVLTMGLIRKIIVRPLQQTSRFMTQVSSDKNLSTRLPEQSKDEIGTLANSINSFMGTVSDSLEKVQNTSHKLNASANQLTSVAHITEQAASDQQNETAEVQNNVEGIQAQQINVEQATLTASELINHTADVACKSANQAHDASGEIKNLVTSIEEVKHKILTLNEQTGEVSSILSVIRGIADQTNLLALNAAIEAARAGEQGRGFAVVADEVRNLASRTAEATGSIESIIHQFQQGSEESLTSADRVCEQAHQSSTDIDALSHEMNSVVEEMKQVLAHAQNIQQQTQSTTLATKDVQQKVETITSHADNTSQSAGETRGISNDLEELSDHLESLINQFTLSSANARDKKRS</sequence>
<dbReference type="AlphaFoldDB" id="A0A7Z1MG84"/>
<comment type="caution">
    <text evidence="11">The sequence shown here is derived from an EMBL/GenBank/DDBJ whole genome shotgun (WGS) entry which is preliminary data.</text>
</comment>
<evidence type="ECO:0000259" key="10">
    <source>
        <dbReference type="PROSITE" id="PS50885"/>
    </source>
</evidence>
<dbReference type="PANTHER" id="PTHR32089:SF119">
    <property type="entry name" value="METHYL-ACCEPTING CHEMOTAXIS PROTEIN CTPL"/>
    <property type="match status" value="1"/>
</dbReference>
<keyword evidence="5 7" id="KW-0807">Transducer</keyword>
<proteinExistence type="inferred from homology"/>
<keyword evidence="3 8" id="KW-1133">Transmembrane helix</keyword>
<gene>
    <name evidence="11" type="ORF">BCS90_02670</name>
</gene>
<dbReference type="EMBL" id="MDBS01000056">
    <property type="protein sequence ID" value="PMP25667.1"/>
    <property type="molecule type" value="Genomic_DNA"/>
</dbReference>
<dbReference type="GO" id="GO:0004888">
    <property type="term" value="F:transmembrane signaling receptor activity"/>
    <property type="evidence" value="ECO:0007669"/>
    <property type="project" value="InterPro"/>
</dbReference>
<dbReference type="Pfam" id="PF00672">
    <property type="entry name" value="HAMP"/>
    <property type="match status" value="1"/>
</dbReference>
<dbReference type="GO" id="GO:0006935">
    <property type="term" value="P:chemotaxis"/>
    <property type="evidence" value="ECO:0007669"/>
    <property type="project" value="InterPro"/>
</dbReference>
<protein>
    <submittedName>
        <fullName evidence="11">Chemotaxis protein</fullName>
    </submittedName>
</protein>
<comment type="subcellular location">
    <subcellularLocation>
        <location evidence="1">Membrane</location>
        <topology evidence="1">Multi-pass membrane protein</topology>
    </subcellularLocation>
</comment>
<feature type="domain" description="Methyl-accepting transducer" evidence="9">
    <location>
        <begin position="261"/>
        <end position="497"/>
    </location>
</feature>
<dbReference type="PROSITE" id="PS50885">
    <property type="entry name" value="HAMP"/>
    <property type="match status" value="1"/>
</dbReference>
<dbReference type="InterPro" id="IPR003660">
    <property type="entry name" value="HAMP_dom"/>
</dbReference>
<reference evidence="11" key="2">
    <citation type="journal article" date="2018" name="Nature">
        <title>A major lineage of non-tailed dsDNA viruses as unrecognized killers of marine bacteria.</title>
        <authorList>
            <person name="Kauffman K.M."/>
            <person name="Hussain F.A."/>
            <person name="Yang J."/>
            <person name="Arevalo P."/>
            <person name="Brown J.M."/>
            <person name="Chang W.K."/>
            <person name="VanInsberghe D."/>
            <person name="Elsherbini J."/>
            <person name="Sharma R.S."/>
            <person name="Cutler M.B."/>
            <person name="Kelly L."/>
            <person name="Polz M.F."/>
        </authorList>
    </citation>
    <scope>NUCLEOTIDE SEQUENCE</scope>
    <source>
        <strain evidence="11">10N.222.46.E12</strain>
    </source>
</reference>
<keyword evidence="2 8" id="KW-0812">Transmembrane</keyword>
<dbReference type="Pfam" id="PF00015">
    <property type="entry name" value="MCPsignal"/>
    <property type="match status" value="1"/>
</dbReference>
<dbReference type="SUPFAM" id="SSF58104">
    <property type="entry name" value="Methyl-accepting chemotaxis protein (MCP) signaling domain"/>
    <property type="match status" value="1"/>
</dbReference>
<dbReference type="SMART" id="SM00304">
    <property type="entry name" value="HAMP"/>
    <property type="match status" value="2"/>
</dbReference>
<dbReference type="InterPro" id="IPR004089">
    <property type="entry name" value="MCPsignal_dom"/>
</dbReference>
<evidence type="ECO:0000256" key="7">
    <source>
        <dbReference type="PROSITE-ProRule" id="PRU00284"/>
    </source>
</evidence>
<feature type="transmembrane region" description="Helical" evidence="8">
    <location>
        <begin position="180"/>
        <end position="201"/>
    </location>
</feature>
<dbReference type="InterPro" id="IPR004090">
    <property type="entry name" value="Chemotax_Me-accpt_rcpt"/>
</dbReference>
<dbReference type="PANTHER" id="PTHR32089">
    <property type="entry name" value="METHYL-ACCEPTING CHEMOTAXIS PROTEIN MCPB"/>
    <property type="match status" value="1"/>
</dbReference>
<comment type="similarity">
    <text evidence="6">Belongs to the methyl-accepting chemotaxis (MCP) protein family.</text>
</comment>
<dbReference type="FunFam" id="1.10.287.950:FF:000001">
    <property type="entry name" value="Methyl-accepting chemotaxis sensory transducer"/>
    <property type="match status" value="1"/>
</dbReference>
<evidence type="ECO:0000256" key="1">
    <source>
        <dbReference type="ARBA" id="ARBA00004141"/>
    </source>
</evidence>
<accession>A0A7Z1MG84</accession>